<sequence length="179" mass="20780">MDKLQQTAEAVLDQLMREYGTRVLRLVTLMVKDRSLAEDITQDVFLKVYRNLSRFRGESSMHTWIYRIAVNECKGHMRSWAFRNLLPHAWIQKAGETTTEGIVLERAAKDELVRLVLKLPPLYRQVVALHYYAEMSIGEVADVLGVSEGTVRTRLHRARERLKEEWSTGEGFEWTETNG</sequence>
<dbReference type="KEGG" id="bcop:JD108_14395"/>
<evidence type="ECO:0000313" key="10">
    <source>
        <dbReference type="EMBL" id="QUO40182.1"/>
    </source>
</evidence>
<evidence type="ECO:0000256" key="3">
    <source>
        <dbReference type="ARBA" id="ARBA00023082"/>
    </source>
</evidence>
<dbReference type="InterPro" id="IPR000838">
    <property type="entry name" value="RNA_pol_sigma70_ECF_CS"/>
</dbReference>
<evidence type="ECO:0000259" key="7">
    <source>
        <dbReference type="Pfam" id="PF04542"/>
    </source>
</evidence>
<dbReference type="Gene3D" id="1.10.10.10">
    <property type="entry name" value="Winged helix-like DNA-binding domain superfamily/Winged helix DNA-binding domain"/>
    <property type="match status" value="1"/>
</dbReference>
<dbReference type="Proteomes" id="UP000677234">
    <property type="component" value="Chromosome"/>
</dbReference>
<feature type="domain" description="RNA polymerase sigma factor 70 region 4 type 2" evidence="8">
    <location>
        <begin position="110"/>
        <end position="162"/>
    </location>
</feature>
<keyword evidence="12" id="KW-1185">Reference proteome</keyword>
<keyword evidence="2 6" id="KW-0805">Transcription regulation</keyword>
<dbReference type="GO" id="GO:0006950">
    <property type="term" value="P:response to stress"/>
    <property type="evidence" value="ECO:0007669"/>
    <property type="project" value="UniProtKB-ARBA"/>
</dbReference>
<evidence type="ECO:0000256" key="2">
    <source>
        <dbReference type="ARBA" id="ARBA00023015"/>
    </source>
</evidence>
<evidence type="ECO:0000313" key="11">
    <source>
        <dbReference type="Proteomes" id="UP000595847"/>
    </source>
</evidence>
<comment type="similarity">
    <text evidence="1 6">Belongs to the sigma-70 factor family. ECF subfamily.</text>
</comment>
<dbReference type="SUPFAM" id="SSF88659">
    <property type="entry name" value="Sigma3 and sigma4 domains of RNA polymerase sigma factors"/>
    <property type="match status" value="1"/>
</dbReference>
<dbReference type="InterPro" id="IPR013249">
    <property type="entry name" value="RNA_pol_sigma70_r4_t2"/>
</dbReference>
<keyword evidence="3 6" id="KW-0731">Sigma factor</keyword>
<evidence type="ECO:0000256" key="1">
    <source>
        <dbReference type="ARBA" id="ARBA00010641"/>
    </source>
</evidence>
<dbReference type="NCBIfam" id="TIGR02937">
    <property type="entry name" value="sigma70-ECF"/>
    <property type="match status" value="1"/>
</dbReference>
<proteinExistence type="inferred from homology"/>
<dbReference type="GO" id="GO:0006352">
    <property type="term" value="P:DNA-templated transcription initiation"/>
    <property type="evidence" value="ECO:0007669"/>
    <property type="project" value="InterPro"/>
</dbReference>
<keyword evidence="5 6" id="KW-0804">Transcription</keyword>
<dbReference type="PROSITE" id="PS01063">
    <property type="entry name" value="SIGMA70_ECF"/>
    <property type="match status" value="1"/>
</dbReference>
<protein>
    <recommendedName>
        <fullName evidence="6">RNA polymerase sigma factor</fullName>
    </recommendedName>
</protein>
<organism evidence="9 11">
    <name type="scientific">Brevibacillus composti</name>
    <dbReference type="NCBI Taxonomy" id="2796470"/>
    <lineage>
        <taxon>Bacteria</taxon>
        <taxon>Bacillati</taxon>
        <taxon>Bacillota</taxon>
        <taxon>Bacilli</taxon>
        <taxon>Bacillales</taxon>
        <taxon>Paenibacillaceae</taxon>
        <taxon>Brevibacillus</taxon>
    </lineage>
</organism>
<dbReference type="Gene3D" id="1.10.1740.10">
    <property type="match status" value="1"/>
</dbReference>
<dbReference type="RefSeq" id="WP_198826734.1">
    <property type="nucleotide sequence ID" value="NZ_CP066308.1"/>
</dbReference>
<accession>A0A7T5EIA4</accession>
<evidence type="ECO:0000256" key="6">
    <source>
        <dbReference type="RuleBase" id="RU000716"/>
    </source>
</evidence>
<dbReference type="AlphaFoldDB" id="A0A7T5EIA4"/>
<dbReference type="SUPFAM" id="SSF88946">
    <property type="entry name" value="Sigma2 domain of RNA polymerase sigma factors"/>
    <property type="match status" value="1"/>
</dbReference>
<dbReference type="InterPro" id="IPR014284">
    <property type="entry name" value="RNA_pol_sigma-70_dom"/>
</dbReference>
<reference evidence="9 11" key="1">
    <citation type="submission" date="2020-12" db="EMBL/GenBank/DDBJ databases">
        <title>strain FJAT-54423T represents a novel species of the genus Brevibacillus.</title>
        <authorList>
            <person name="Tang R."/>
        </authorList>
    </citation>
    <scope>NUCLEOTIDE SEQUENCE [LARGE SCALE GENOMIC DNA]</scope>
    <source>
        <strain evidence="9 11">FJAT-54423</strain>
    </source>
</reference>
<dbReference type="PANTHER" id="PTHR43133:SF60">
    <property type="entry name" value="RNA POLYMERASE SIGMA FACTOR SIGV"/>
    <property type="match status" value="1"/>
</dbReference>
<keyword evidence="4 6" id="KW-0238">DNA-binding</keyword>
<dbReference type="CDD" id="cd06171">
    <property type="entry name" value="Sigma70_r4"/>
    <property type="match status" value="1"/>
</dbReference>
<dbReference type="InterPro" id="IPR036388">
    <property type="entry name" value="WH-like_DNA-bd_sf"/>
</dbReference>
<reference evidence="10" key="2">
    <citation type="submission" date="2021-04" db="EMBL/GenBank/DDBJ databases">
        <title>Brevibacillus composti FJAT-54423, complete genome.</title>
        <authorList>
            <person name="Tang R."/>
        </authorList>
    </citation>
    <scope>NUCLEOTIDE SEQUENCE</scope>
    <source>
        <strain evidence="10">FJAT-54424</strain>
    </source>
</reference>
<evidence type="ECO:0000256" key="5">
    <source>
        <dbReference type="ARBA" id="ARBA00023163"/>
    </source>
</evidence>
<evidence type="ECO:0000313" key="12">
    <source>
        <dbReference type="Proteomes" id="UP000677234"/>
    </source>
</evidence>
<dbReference type="EMBL" id="CP073708">
    <property type="protein sequence ID" value="QUO40182.1"/>
    <property type="molecule type" value="Genomic_DNA"/>
</dbReference>
<evidence type="ECO:0000313" key="9">
    <source>
        <dbReference type="EMBL" id="QQE73104.1"/>
    </source>
</evidence>
<gene>
    <name evidence="9" type="ORF">JD108_14395</name>
    <name evidence="10" type="ORF">KDJ56_14340</name>
</gene>
<name>A0A7T5EIA4_9BACL</name>
<feature type="domain" description="RNA polymerase sigma-70 region 2" evidence="7">
    <location>
        <begin position="15"/>
        <end position="79"/>
    </location>
</feature>
<dbReference type="Pfam" id="PF08281">
    <property type="entry name" value="Sigma70_r4_2"/>
    <property type="match status" value="1"/>
</dbReference>
<dbReference type="GO" id="GO:0016987">
    <property type="term" value="F:sigma factor activity"/>
    <property type="evidence" value="ECO:0007669"/>
    <property type="project" value="UniProtKB-KW"/>
</dbReference>
<dbReference type="InterPro" id="IPR007627">
    <property type="entry name" value="RNA_pol_sigma70_r2"/>
</dbReference>
<dbReference type="InterPro" id="IPR013324">
    <property type="entry name" value="RNA_pol_sigma_r3/r4-like"/>
</dbReference>
<evidence type="ECO:0000259" key="8">
    <source>
        <dbReference type="Pfam" id="PF08281"/>
    </source>
</evidence>
<dbReference type="PANTHER" id="PTHR43133">
    <property type="entry name" value="RNA POLYMERASE ECF-TYPE SIGMA FACTO"/>
    <property type="match status" value="1"/>
</dbReference>
<dbReference type="InterPro" id="IPR039425">
    <property type="entry name" value="RNA_pol_sigma-70-like"/>
</dbReference>
<dbReference type="EMBL" id="CP066308">
    <property type="protein sequence ID" value="QQE73104.1"/>
    <property type="molecule type" value="Genomic_DNA"/>
</dbReference>
<dbReference type="InterPro" id="IPR013325">
    <property type="entry name" value="RNA_pol_sigma_r2"/>
</dbReference>
<dbReference type="Proteomes" id="UP000595847">
    <property type="component" value="Chromosome"/>
</dbReference>
<dbReference type="GO" id="GO:0003677">
    <property type="term" value="F:DNA binding"/>
    <property type="evidence" value="ECO:0007669"/>
    <property type="project" value="UniProtKB-KW"/>
</dbReference>
<evidence type="ECO:0000256" key="4">
    <source>
        <dbReference type="ARBA" id="ARBA00023125"/>
    </source>
</evidence>
<dbReference type="Pfam" id="PF04542">
    <property type="entry name" value="Sigma70_r2"/>
    <property type="match status" value="1"/>
</dbReference>